<sequence length="119" mass="13753">MTLIEVPTIDKRERIPQEAIDEVVRQIAEQFRPQKIIIFGSYARGNPRPESDVDILVVMATELKESQQSLLIRHHLNLFFGLDLILYTPKHLEERIAMGDYFVQDILKEGKVVYEGSNS</sequence>
<dbReference type="AlphaFoldDB" id="A0A8J6NLS1"/>
<gene>
    <name evidence="2" type="ORF">H8E29_11960</name>
</gene>
<comment type="caution">
    <text evidence="2">The sequence shown here is derived from an EMBL/GenBank/DDBJ whole genome shotgun (WGS) entry which is preliminary data.</text>
</comment>
<accession>A0A8J6NLS1</accession>
<proteinExistence type="predicted"/>
<dbReference type="EMBL" id="JACNJN010000133">
    <property type="protein sequence ID" value="MBC8335972.1"/>
    <property type="molecule type" value="Genomic_DNA"/>
</dbReference>
<evidence type="ECO:0000313" key="3">
    <source>
        <dbReference type="Proteomes" id="UP000614469"/>
    </source>
</evidence>
<evidence type="ECO:0000259" key="1">
    <source>
        <dbReference type="Pfam" id="PF01909"/>
    </source>
</evidence>
<organism evidence="2 3">
    <name type="scientific">Candidatus Desulfolinea nitratireducens</name>
    <dbReference type="NCBI Taxonomy" id="2841698"/>
    <lineage>
        <taxon>Bacteria</taxon>
        <taxon>Bacillati</taxon>
        <taxon>Chloroflexota</taxon>
        <taxon>Anaerolineae</taxon>
        <taxon>Anaerolineales</taxon>
        <taxon>Anaerolineales incertae sedis</taxon>
        <taxon>Candidatus Desulfolinea</taxon>
    </lineage>
</organism>
<dbReference type="InterPro" id="IPR002934">
    <property type="entry name" value="Polymerase_NTP_transf_dom"/>
</dbReference>
<dbReference type="PANTHER" id="PTHR33933:SF1">
    <property type="entry name" value="PROTEIN ADENYLYLTRANSFERASE MNTA-RELATED"/>
    <property type="match status" value="1"/>
</dbReference>
<reference evidence="2 3" key="1">
    <citation type="submission" date="2020-08" db="EMBL/GenBank/DDBJ databases">
        <title>Bridging the membrane lipid divide: bacteria of the FCB group superphylum have the potential to synthesize archaeal ether lipids.</title>
        <authorList>
            <person name="Villanueva L."/>
            <person name="Von Meijenfeldt F.A.B."/>
            <person name="Westbye A.B."/>
            <person name="Yadav S."/>
            <person name="Hopmans E.C."/>
            <person name="Dutilh B.E."/>
            <person name="Sinninghe Damste J.S."/>
        </authorList>
    </citation>
    <scope>NUCLEOTIDE SEQUENCE [LARGE SCALE GENOMIC DNA]</scope>
    <source>
        <strain evidence="2">NIOZ-UU36</strain>
    </source>
</reference>
<dbReference type="PANTHER" id="PTHR33933">
    <property type="entry name" value="NUCLEOTIDYLTRANSFERASE"/>
    <property type="match status" value="1"/>
</dbReference>
<dbReference type="InterPro" id="IPR052548">
    <property type="entry name" value="Type_VII_TA_antitoxin"/>
</dbReference>
<dbReference type="InterPro" id="IPR043519">
    <property type="entry name" value="NT_sf"/>
</dbReference>
<protein>
    <submittedName>
        <fullName evidence="2">Nucleotidyltransferase domain-containing protein</fullName>
    </submittedName>
</protein>
<dbReference type="GO" id="GO:0016779">
    <property type="term" value="F:nucleotidyltransferase activity"/>
    <property type="evidence" value="ECO:0007669"/>
    <property type="project" value="InterPro"/>
</dbReference>
<dbReference type="Pfam" id="PF01909">
    <property type="entry name" value="NTP_transf_2"/>
    <property type="match status" value="1"/>
</dbReference>
<dbReference type="Gene3D" id="3.30.460.10">
    <property type="entry name" value="Beta Polymerase, domain 2"/>
    <property type="match status" value="1"/>
</dbReference>
<dbReference type="CDD" id="cd05403">
    <property type="entry name" value="NT_KNTase_like"/>
    <property type="match status" value="1"/>
</dbReference>
<dbReference type="Proteomes" id="UP000614469">
    <property type="component" value="Unassembled WGS sequence"/>
</dbReference>
<dbReference type="SUPFAM" id="SSF81301">
    <property type="entry name" value="Nucleotidyltransferase"/>
    <property type="match status" value="1"/>
</dbReference>
<evidence type="ECO:0000313" key="2">
    <source>
        <dbReference type="EMBL" id="MBC8335972.1"/>
    </source>
</evidence>
<feature type="domain" description="Polymerase nucleotidyl transferase" evidence="1">
    <location>
        <begin position="21"/>
        <end position="112"/>
    </location>
</feature>
<name>A0A8J6NLS1_9CHLR</name>